<evidence type="ECO:0000256" key="1">
    <source>
        <dbReference type="PROSITE-ProRule" id="PRU00175"/>
    </source>
</evidence>
<dbReference type="GO" id="GO:0008270">
    <property type="term" value="F:zinc ion binding"/>
    <property type="evidence" value="ECO:0007669"/>
    <property type="project" value="UniProtKB-KW"/>
</dbReference>
<keyword evidence="6" id="KW-1185">Reference proteome</keyword>
<dbReference type="OrthoDB" id="21204at2759"/>
<evidence type="ECO:0000256" key="3">
    <source>
        <dbReference type="SAM" id="Phobius"/>
    </source>
</evidence>
<accession>A0A072PSQ3</accession>
<feature type="domain" description="RING-type" evidence="4">
    <location>
        <begin position="326"/>
        <end position="369"/>
    </location>
</feature>
<keyword evidence="3" id="KW-0472">Membrane</keyword>
<name>A0A072PSQ3_9EURO</name>
<dbReference type="PANTHER" id="PTHR22765">
    <property type="entry name" value="RING FINGER AND PROTEASE ASSOCIATED DOMAIN-CONTAINING"/>
    <property type="match status" value="1"/>
</dbReference>
<dbReference type="GO" id="GO:0061630">
    <property type="term" value="F:ubiquitin protein ligase activity"/>
    <property type="evidence" value="ECO:0007669"/>
    <property type="project" value="TreeGrafter"/>
</dbReference>
<dbReference type="GO" id="GO:0005737">
    <property type="term" value="C:cytoplasm"/>
    <property type="evidence" value="ECO:0007669"/>
    <property type="project" value="TreeGrafter"/>
</dbReference>
<comment type="caution">
    <text evidence="5">The sequence shown here is derived from an EMBL/GenBank/DDBJ whole genome shotgun (WGS) entry which is preliminary data.</text>
</comment>
<feature type="compositionally biased region" description="Low complexity" evidence="2">
    <location>
        <begin position="439"/>
        <end position="450"/>
    </location>
</feature>
<dbReference type="PROSITE" id="PS50089">
    <property type="entry name" value="ZF_RING_2"/>
    <property type="match status" value="1"/>
</dbReference>
<feature type="region of interest" description="Disordered" evidence="2">
    <location>
        <begin position="292"/>
        <end position="315"/>
    </location>
</feature>
<feature type="transmembrane region" description="Helical" evidence="3">
    <location>
        <begin position="216"/>
        <end position="241"/>
    </location>
</feature>
<feature type="region of interest" description="Disordered" evidence="2">
    <location>
        <begin position="434"/>
        <end position="471"/>
    </location>
</feature>
<dbReference type="CDD" id="cd16454">
    <property type="entry name" value="RING-H2_PA-TM-RING"/>
    <property type="match status" value="1"/>
</dbReference>
<sequence>MSVSDFGVVAIVIPNPEYDNSNGARIVTDAYGFSLRASGVIRTLLANNPQRWNVIQGLLYYPQLPTDTPCTNATQSLAPANVTTRANIPLGNYPIIAVAPWTEPACVQSYLEVIRFDNARGAIFFHPDNESNQPPPVNDASWSLNDGGQWKSANQFPIYGLPGMLGAYLLGELGQYSGNMSSAPFGEELVQLYNPNDTVRLYTRMDISQSSGIPSLWVFLIIVLAILLAVVLVTSVLMHCVQRRQRRALQRRVANGEVDLEALGIKRLNVPQDLLDKMPQYLFTPKAEGTTVEAGETENTVKPEPNDTTAGVSSAPREVQFTQSTCPICLDDFVNGETTVRELPCNHIFHPECIDPFLRDNSSLCPMCKKSALPAGYCPVIVTNLMVRRERLVRRMRERRIAQALPPESNPSSSPTPLAAIRSTVRRMSTAPNRLAQNGSASGAHGVASALQPVGRRPTQDELEEMPAEVRSQGISARRAWRRERLARQQVQSYDQQANEARTADISRPLCEFCPA</sequence>
<dbReference type="AlphaFoldDB" id="A0A072PSQ3"/>
<evidence type="ECO:0000256" key="2">
    <source>
        <dbReference type="SAM" id="MobiDB-lite"/>
    </source>
</evidence>
<keyword evidence="1" id="KW-0863">Zinc-finger</keyword>
<keyword evidence="3" id="KW-1133">Transmembrane helix</keyword>
<protein>
    <recommendedName>
        <fullName evidence="4">RING-type domain-containing protein</fullName>
    </recommendedName>
</protein>
<dbReference type="SMART" id="SM00184">
    <property type="entry name" value="RING"/>
    <property type="match status" value="1"/>
</dbReference>
<dbReference type="GO" id="GO:0006511">
    <property type="term" value="P:ubiquitin-dependent protein catabolic process"/>
    <property type="evidence" value="ECO:0007669"/>
    <property type="project" value="TreeGrafter"/>
</dbReference>
<dbReference type="Gene3D" id="3.30.40.10">
    <property type="entry name" value="Zinc/RING finger domain, C3HC4 (zinc finger)"/>
    <property type="match status" value="1"/>
</dbReference>
<dbReference type="VEuPathDB" id="FungiDB:A1O9_00325"/>
<dbReference type="Pfam" id="PF13639">
    <property type="entry name" value="zf-RING_2"/>
    <property type="match status" value="1"/>
</dbReference>
<keyword evidence="3" id="KW-0812">Transmembrane</keyword>
<evidence type="ECO:0000313" key="6">
    <source>
        <dbReference type="Proteomes" id="UP000027920"/>
    </source>
</evidence>
<dbReference type="InterPro" id="IPR001841">
    <property type="entry name" value="Znf_RING"/>
</dbReference>
<dbReference type="InterPro" id="IPR051826">
    <property type="entry name" value="E3_ubiquitin-ligase_domain"/>
</dbReference>
<evidence type="ECO:0000259" key="4">
    <source>
        <dbReference type="PROSITE" id="PS50089"/>
    </source>
</evidence>
<dbReference type="InterPro" id="IPR013083">
    <property type="entry name" value="Znf_RING/FYVE/PHD"/>
</dbReference>
<evidence type="ECO:0000313" key="5">
    <source>
        <dbReference type="EMBL" id="KEF62353.1"/>
    </source>
</evidence>
<gene>
    <name evidence="5" type="ORF">A1O9_00325</name>
</gene>
<keyword evidence="1" id="KW-0862">Zinc</keyword>
<reference evidence="5 6" key="1">
    <citation type="submission" date="2013-03" db="EMBL/GenBank/DDBJ databases">
        <title>The Genome Sequence of Exophiala aquamarina CBS 119918.</title>
        <authorList>
            <consortium name="The Broad Institute Genomics Platform"/>
            <person name="Cuomo C."/>
            <person name="de Hoog S."/>
            <person name="Gorbushina A."/>
            <person name="Walker B."/>
            <person name="Young S.K."/>
            <person name="Zeng Q."/>
            <person name="Gargeya S."/>
            <person name="Fitzgerald M."/>
            <person name="Haas B."/>
            <person name="Abouelleil A."/>
            <person name="Allen A.W."/>
            <person name="Alvarado L."/>
            <person name="Arachchi H.M."/>
            <person name="Berlin A.M."/>
            <person name="Chapman S.B."/>
            <person name="Gainer-Dewar J."/>
            <person name="Goldberg J."/>
            <person name="Griggs A."/>
            <person name="Gujja S."/>
            <person name="Hansen M."/>
            <person name="Howarth C."/>
            <person name="Imamovic A."/>
            <person name="Ireland A."/>
            <person name="Larimer J."/>
            <person name="McCowan C."/>
            <person name="Murphy C."/>
            <person name="Pearson M."/>
            <person name="Poon T.W."/>
            <person name="Priest M."/>
            <person name="Roberts A."/>
            <person name="Saif S."/>
            <person name="Shea T."/>
            <person name="Sisk P."/>
            <person name="Sykes S."/>
            <person name="Wortman J."/>
            <person name="Nusbaum C."/>
            <person name="Birren B."/>
        </authorList>
    </citation>
    <scope>NUCLEOTIDE SEQUENCE [LARGE SCALE GENOMIC DNA]</scope>
    <source>
        <strain evidence="5 6">CBS 119918</strain>
    </source>
</reference>
<keyword evidence="1" id="KW-0479">Metal-binding</keyword>
<dbReference type="STRING" id="1182545.A0A072PSQ3"/>
<dbReference type="Proteomes" id="UP000027920">
    <property type="component" value="Unassembled WGS sequence"/>
</dbReference>
<organism evidence="5 6">
    <name type="scientific">Exophiala aquamarina CBS 119918</name>
    <dbReference type="NCBI Taxonomy" id="1182545"/>
    <lineage>
        <taxon>Eukaryota</taxon>
        <taxon>Fungi</taxon>
        <taxon>Dikarya</taxon>
        <taxon>Ascomycota</taxon>
        <taxon>Pezizomycotina</taxon>
        <taxon>Eurotiomycetes</taxon>
        <taxon>Chaetothyriomycetidae</taxon>
        <taxon>Chaetothyriales</taxon>
        <taxon>Herpotrichiellaceae</taxon>
        <taxon>Exophiala</taxon>
    </lineage>
</organism>
<dbReference type="RefSeq" id="XP_013264943.1">
    <property type="nucleotide sequence ID" value="XM_013409489.1"/>
</dbReference>
<dbReference type="GeneID" id="25275277"/>
<proteinExistence type="predicted"/>
<dbReference type="SUPFAM" id="SSF57850">
    <property type="entry name" value="RING/U-box"/>
    <property type="match status" value="1"/>
</dbReference>
<dbReference type="EMBL" id="AMGV01000001">
    <property type="protein sequence ID" value="KEF62353.1"/>
    <property type="molecule type" value="Genomic_DNA"/>
</dbReference>
<dbReference type="HOGENOM" id="CLU_027981_0_0_1"/>
<dbReference type="PANTHER" id="PTHR22765:SF416">
    <property type="entry name" value="E3 UBIQUITIN-PROTEIN LIGASE GODZILLA"/>
    <property type="match status" value="1"/>
</dbReference>